<organism evidence="1 2">
    <name type="scientific">Novymonas esmeraldas</name>
    <dbReference type="NCBI Taxonomy" id="1808958"/>
    <lineage>
        <taxon>Eukaryota</taxon>
        <taxon>Discoba</taxon>
        <taxon>Euglenozoa</taxon>
        <taxon>Kinetoplastea</taxon>
        <taxon>Metakinetoplastina</taxon>
        <taxon>Trypanosomatida</taxon>
        <taxon>Trypanosomatidae</taxon>
        <taxon>Novymonas</taxon>
    </lineage>
</organism>
<dbReference type="Proteomes" id="UP001430356">
    <property type="component" value="Unassembled WGS sequence"/>
</dbReference>
<dbReference type="SUPFAM" id="SSF54236">
    <property type="entry name" value="Ubiquitin-like"/>
    <property type="match status" value="1"/>
</dbReference>
<comment type="caution">
    <text evidence="1">The sequence shown here is derived from an EMBL/GenBank/DDBJ whole genome shotgun (WGS) entry which is preliminary data.</text>
</comment>
<proteinExistence type="predicted"/>
<sequence length="117" mass="12002">MSAFQTARAAECQRVLRENPSALPVAVECSSGRVHFLAVPRDATVADLEAAVHAALGDKKLALAIAGCSPAATTAVADLHAACKRADGMLHVAVRAETSMGDGFWQSLPCAALCPSS</sequence>
<dbReference type="EMBL" id="JAECZO010000232">
    <property type="protein sequence ID" value="KAK7199183.1"/>
    <property type="molecule type" value="Genomic_DNA"/>
</dbReference>
<gene>
    <name evidence="1" type="ORF">NESM_000888200</name>
</gene>
<protein>
    <submittedName>
        <fullName evidence="1">ATG8/AUT7/APG8/PAZ2</fullName>
    </submittedName>
</protein>
<dbReference type="Gene3D" id="3.10.20.90">
    <property type="entry name" value="Phosphatidylinositol 3-kinase Catalytic Subunit, Chain A, domain 1"/>
    <property type="match status" value="1"/>
</dbReference>
<evidence type="ECO:0000313" key="1">
    <source>
        <dbReference type="EMBL" id="KAK7199183.1"/>
    </source>
</evidence>
<reference evidence="1 2" key="1">
    <citation type="journal article" date="2021" name="MBio">
        <title>A New Model Trypanosomatid, Novymonas esmeraldas: Genomic Perception of Its 'Candidatus Pandoraea novymonadis' Endosymbiont.</title>
        <authorList>
            <person name="Zakharova A."/>
            <person name="Saura A."/>
            <person name="Butenko A."/>
            <person name="Podesvova L."/>
            <person name="Warmusova S."/>
            <person name="Kostygov A.Y."/>
            <person name="Nenarokova A."/>
            <person name="Lukes J."/>
            <person name="Opperdoes F.R."/>
            <person name="Yurchenko V."/>
        </authorList>
    </citation>
    <scope>NUCLEOTIDE SEQUENCE [LARGE SCALE GENOMIC DNA]</scope>
    <source>
        <strain evidence="1 2">E262AT.01</strain>
    </source>
</reference>
<dbReference type="AlphaFoldDB" id="A0AAW0EYY3"/>
<name>A0AAW0EYY3_9TRYP</name>
<dbReference type="InterPro" id="IPR029071">
    <property type="entry name" value="Ubiquitin-like_domsf"/>
</dbReference>
<keyword evidence="2" id="KW-1185">Reference proteome</keyword>
<evidence type="ECO:0000313" key="2">
    <source>
        <dbReference type="Proteomes" id="UP001430356"/>
    </source>
</evidence>
<accession>A0AAW0EYY3</accession>